<evidence type="ECO:0000313" key="2">
    <source>
        <dbReference type="EMBL" id="GAN10600.1"/>
    </source>
</evidence>
<keyword evidence="3" id="KW-1185">Reference proteome</keyword>
<organism evidence="2">
    <name type="scientific">Mucor ambiguus</name>
    <dbReference type="NCBI Taxonomy" id="91626"/>
    <lineage>
        <taxon>Eukaryota</taxon>
        <taxon>Fungi</taxon>
        <taxon>Fungi incertae sedis</taxon>
        <taxon>Mucoromycota</taxon>
        <taxon>Mucoromycotina</taxon>
        <taxon>Mucoromycetes</taxon>
        <taxon>Mucorales</taxon>
        <taxon>Mucorineae</taxon>
        <taxon>Mucoraceae</taxon>
        <taxon>Mucor</taxon>
    </lineage>
</organism>
<protein>
    <submittedName>
        <fullName evidence="2">Uncharacterized protein</fullName>
    </submittedName>
</protein>
<dbReference type="Proteomes" id="UP000053815">
    <property type="component" value="Unassembled WGS sequence"/>
</dbReference>
<feature type="compositionally biased region" description="Polar residues" evidence="1">
    <location>
        <begin position="158"/>
        <end position="173"/>
    </location>
</feature>
<feature type="compositionally biased region" description="Low complexity" evidence="1">
    <location>
        <begin position="225"/>
        <end position="244"/>
    </location>
</feature>
<dbReference type="EMBL" id="DF836663">
    <property type="protein sequence ID" value="GAN10600.1"/>
    <property type="molecule type" value="Genomic_DNA"/>
</dbReference>
<evidence type="ECO:0000256" key="1">
    <source>
        <dbReference type="SAM" id="MobiDB-lite"/>
    </source>
</evidence>
<feature type="compositionally biased region" description="Polar residues" evidence="1">
    <location>
        <begin position="1"/>
        <end position="10"/>
    </location>
</feature>
<sequence length="362" mass="40469">MSDLATQKPNRSVRRQLTREQSKRERKEEKKLMKNAPDSVRFNSKKSRKVVPYNPIKAALVEKDTTPKKKDALENKFVPAVITDKVPATMVIAAAAKIPEEDSEVNASQEDERKELPKEQKEEGYTQQHQEPPLPLPEEGALKEIYHESTTNEEDHNASSSKAAQDSVSISDKTENIAINQSDMEKDHRHETENEAIATAMNAPSSDEDPIDKYDEAESDSNLVTITTTTTTTTTTTRTTAAAANDETNVADTNRETKEGIQQIQHQQEPKKTEEEEETTLQKDTTPAPSMTTSASISDKISPSTSTSSNKRKSTLISRLFKHKNSSKEDKNVAHESPLVSNKNASSDKKKKPKAWKIWKKL</sequence>
<feature type="compositionally biased region" description="Basic and acidic residues" evidence="1">
    <location>
        <begin position="17"/>
        <end position="32"/>
    </location>
</feature>
<feature type="compositionally biased region" description="Basic residues" evidence="1">
    <location>
        <begin position="310"/>
        <end position="325"/>
    </location>
</feature>
<proteinExistence type="predicted"/>
<gene>
    <name evidence="2" type="ORF">MAM1_0374d10144</name>
</gene>
<feature type="region of interest" description="Disordered" evidence="1">
    <location>
        <begin position="1"/>
        <end position="49"/>
    </location>
</feature>
<feature type="region of interest" description="Disordered" evidence="1">
    <location>
        <begin position="96"/>
        <end position="173"/>
    </location>
</feature>
<accession>A0A0C9LY17</accession>
<feature type="compositionally biased region" description="Low complexity" evidence="1">
    <location>
        <begin position="282"/>
        <end position="309"/>
    </location>
</feature>
<evidence type="ECO:0000313" key="3">
    <source>
        <dbReference type="Proteomes" id="UP000053815"/>
    </source>
</evidence>
<feature type="compositionally biased region" description="Basic residues" evidence="1">
    <location>
        <begin position="349"/>
        <end position="362"/>
    </location>
</feature>
<dbReference type="OrthoDB" id="2289557at2759"/>
<name>A0A0C9LY17_9FUNG</name>
<feature type="region of interest" description="Disordered" evidence="1">
    <location>
        <begin position="198"/>
        <end position="362"/>
    </location>
</feature>
<feature type="compositionally biased region" description="Basic and acidic residues" evidence="1">
    <location>
        <begin position="110"/>
        <end position="124"/>
    </location>
</feature>
<dbReference type="AlphaFoldDB" id="A0A0C9LY17"/>
<reference evidence="2" key="1">
    <citation type="submission" date="2014-09" db="EMBL/GenBank/DDBJ databases">
        <title>Draft genome sequence of an oleaginous Mucoromycotina fungus Mucor ambiguus NBRC6742.</title>
        <authorList>
            <person name="Takeda I."/>
            <person name="Yamane N."/>
            <person name="Morita T."/>
            <person name="Tamano K."/>
            <person name="Machida M."/>
            <person name="Baker S."/>
            <person name="Koike H."/>
        </authorList>
    </citation>
    <scope>NUCLEOTIDE SEQUENCE</scope>
    <source>
        <strain evidence="2">NBRC 6742</strain>
    </source>
</reference>